<keyword evidence="2" id="KW-1185">Reference proteome</keyword>
<proteinExistence type="predicted"/>
<evidence type="ECO:0000313" key="1">
    <source>
        <dbReference type="EMBL" id="KAJ4722661.1"/>
    </source>
</evidence>
<evidence type="ECO:0000313" key="2">
    <source>
        <dbReference type="Proteomes" id="UP001164539"/>
    </source>
</evidence>
<comment type="caution">
    <text evidence="1">The sequence shown here is derived from an EMBL/GenBank/DDBJ whole genome shotgun (WGS) entry which is preliminary data.</text>
</comment>
<organism evidence="1 2">
    <name type="scientific">Melia azedarach</name>
    <name type="common">Chinaberry tree</name>
    <dbReference type="NCBI Taxonomy" id="155640"/>
    <lineage>
        <taxon>Eukaryota</taxon>
        <taxon>Viridiplantae</taxon>
        <taxon>Streptophyta</taxon>
        <taxon>Embryophyta</taxon>
        <taxon>Tracheophyta</taxon>
        <taxon>Spermatophyta</taxon>
        <taxon>Magnoliopsida</taxon>
        <taxon>eudicotyledons</taxon>
        <taxon>Gunneridae</taxon>
        <taxon>Pentapetalae</taxon>
        <taxon>rosids</taxon>
        <taxon>malvids</taxon>
        <taxon>Sapindales</taxon>
        <taxon>Meliaceae</taxon>
        <taxon>Melia</taxon>
    </lineage>
</organism>
<gene>
    <name evidence="1" type="ORF">OWV82_006122</name>
</gene>
<dbReference type="Proteomes" id="UP001164539">
    <property type="component" value="Chromosome 3"/>
</dbReference>
<accession>A0ACC1YFR8</accession>
<protein>
    <submittedName>
        <fullName evidence="1">WAT1-related protein</fullName>
    </submittedName>
</protein>
<reference evidence="1 2" key="1">
    <citation type="journal article" date="2023" name="Science">
        <title>Complex scaffold remodeling in plant triterpene biosynthesis.</title>
        <authorList>
            <person name="De La Pena R."/>
            <person name="Hodgson H."/>
            <person name="Liu J.C."/>
            <person name="Stephenson M.J."/>
            <person name="Martin A.C."/>
            <person name="Owen C."/>
            <person name="Harkess A."/>
            <person name="Leebens-Mack J."/>
            <person name="Jimenez L.E."/>
            <person name="Osbourn A."/>
            <person name="Sattely E.S."/>
        </authorList>
    </citation>
    <scope>NUCLEOTIDE SEQUENCE [LARGE SCALE GENOMIC DNA]</scope>
    <source>
        <strain evidence="2">cv. JPN11</strain>
        <tissue evidence="1">Leaf</tissue>
    </source>
</reference>
<dbReference type="EMBL" id="CM051396">
    <property type="protein sequence ID" value="KAJ4722661.1"/>
    <property type="molecule type" value="Genomic_DNA"/>
</dbReference>
<sequence>MELSEAFTRFKPHFLMLLSQITQSFLYFIAEASFNHGMNPHVYITYRHIVAGILLLPFAYFLERNKRPKLTLALFGQIFIVALFAVGLTLNMYFASMRLTSPTFVASVTNTISSVTFVIAITLGLEIVHLRNARSMAKVIGTVVSLAGVTVMTLYKGPIMRNLWRPLIRIHRNQNIHEEWLKGSILAVSCCLTWSVAYILQAMILKKYPARLSLATWICFLGGAQSAVFTAIIKHEPATWRIGFNIDLVSTLYAGILISGIYTFVQLWCTDKRGPVFVTVFSPISTILVALLAYFVFGEKLHLGSIMGATVVIVGLYMLLWGKEGDLKVHIAAGEQSYPTYNKTKDSNIQKTASAAKDIQRGEP</sequence>
<name>A0ACC1YFR8_MELAZ</name>